<sequence>MMAPDDLHRLDGLFQEILSGLSAAGINKTARAVGQAVRAAQQKRIRSQQSPDGNRWPARKKRVFRVQAGVVFIWNGTQVRRLKNWRTTTGRYGPMITGYDTERRGIRSFHKADIEEYLEIDTRRRTQSAIKRPPMFEQLRTNRFLKVKTDPGGVSVGFEGRAARIARVHQFGEVSLVSAGNAVRYPQRELLGFSEADRQKVTENHYQQPVEKHPLNAEIMRLLENMVRTGVVSEVDLKNWRIRATSGGLTTDWLRWNCTRAGAFKIWLPPSPGEQVLLLCPGGSPEMAVVAGSLYSEEHPAPGTKQNEVILLAPDGAEIRYDAEKGALTVKGIKTAEISAETRITLDTPAVECTKHLKARTFELTDGGTMKGDITHSNGNLRSNGVTVHTHVHNGVQSGGSMTGGRNDTGMHRHEPAW</sequence>
<evidence type="ECO:0000313" key="4">
    <source>
        <dbReference type="EMBL" id="STC88384.1"/>
    </source>
</evidence>
<dbReference type="InterPro" id="IPR006531">
    <property type="entry name" value="Gp5/Vgr_OB"/>
</dbReference>
<dbReference type="InterPro" id="IPR040629">
    <property type="entry name" value="Phage_spike"/>
</dbReference>
<feature type="compositionally biased region" description="Basic and acidic residues" evidence="1">
    <location>
        <begin position="409"/>
        <end position="418"/>
    </location>
</feature>
<dbReference type="InterPro" id="IPR037026">
    <property type="entry name" value="Vgr_OB-fold_dom_sf"/>
</dbReference>
<evidence type="ECO:0000259" key="3">
    <source>
        <dbReference type="Pfam" id="PF18715"/>
    </source>
</evidence>
<feature type="domain" description="Gp5/Type VI secretion system Vgr protein OB-fold" evidence="2">
    <location>
        <begin position="228"/>
        <end position="295"/>
    </location>
</feature>
<dbReference type="Pfam" id="PF18715">
    <property type="entry name" value="Phage_spike"/>
    <property type="match status" value="1"/>
</dbReference>
<accession>A0A376DH93</accession>
<name>A0A376DH93_ECOLX</name>
<evidence type="ECO:0000256" key="1">
    <source>
        <dbReference type="SAM" id="MobiDB-lite"/>
    </source>
</evidence>
<evidence type="ECO:0000259" key="2">
    <source>
        <dbReference type="Pfam" id="PF04717"/>
    </source>
</evidence>
<dbReference type="NCBIfam" id="TIGR01644">
    <property type="entry name" value="phage_P2_V"/>
    <property type="match status" value="1"/>
</dbReference>
<feature type="domain" description="Phage spike trimer" evidence="3">
    <location>
        <begin position="332"/>
        <end position="384"/>
    </location>
</feature>
<dbReference type="InterPro" id="IPR013046">
    <property type="entry name" value="GpV/Gp45"/>
</dbReference>
<organism evidence="4 5">
    <name type="scientific">Escherichia coli</name>
    <dbReference type="NCBI Taxonomy" id="562"/>
    <lineage>
        <taxon>Bacteria</taxon>
        <taxon>Pseudomonadati</taxon>
        <taxon>Pseudomonadota</taxon>
        <taxon>Gammaproteobacteria</taxon>
        <taxon>Enterobacterales</taxon>
        <taxon>Enterobacteriaceae</taxon>
        <taxon>Escherichia</taxon>
    </lineage>
</organism>
<proteinExistence type="predicted"/>
<protein>
    <submittedName>
        <fullName evidence="4">Putative phage tail completion protein S</fullName>
    </submittedName>
</protein>
<feature type="region of interest" description="Disordered" evidence="1">
    <location>
        <begin position="394"/>
        <end position="418"/>
    </location>
</feature>
<dbReference type="Proteomes" id="UP000254647">
    <property type="component" value="Unassembled WGS sequence"/>
</dbReference>
<dbReference type="InterPro" id="IPR006522">
    <property type="entry name" value="Phage_virion_morphogenesis"/>
</dbReference>
<gene>
    <name evidence="4" type="ORF">NCTC10767_04747</name>
</gene>
<dbReference type="Gene3D" id="2.40.50.230">
    <property type="entry name" value="Gp5 N-terminal domain"/>
    <property type="match status" value="1"/>
</dbReference>
<dbReference type="EMBL" id="UFXW01000004">
    <property type="protein sequence ID" value="STC88384.1"/>
    <property type="molecule type" value="Genomic_DNA"/>
</dbReference>
<reference evidence="4 5" key="1">
    <citation type="submission" date="2018-06" db="EMBL/GenBank/DDBJ databases">
        <authorList>
            <consortium name="Pathogen Informatics"/>
            <person name="Doyle S."/>
        </authorList>
    </citation>
    <scope>NUCLEOTIDE SEQUENCE [LARGE SCALE GENOMIC DNA]</scope>
    <source>
        <strain evidence="4 5">NCTC10767</strain>
    </source>
</reference>
<dbReference type="Gene3D" id="6.20.150.10">
    <property type="match status" value="1"/>
</dbReference>
<evidence type="ECO:0000313" key="5">
    <source>
        <dbReference type="Proteomes" id="UP000254647"/>
    </source>
</evidence>
<dbReference type="Pfam" id="PF05069">
    <property type="entry name" value="Phage_tail_S"/>
    <property type="match status" value="2"/>
</dbReference>
<dbReference type="Pfam" id="PF04717">
    <property type="entry name" value="Phage_base_V"/>
    <property type="match status" value="1"/>
</dbReference>
<feature type="region of interest" description="Disordered" evidence="1">
    <location>
        <begin position="40"/>
        <end position="59"/>
    </location>
</feature>
<dbReference type="AlphaFoldDB" id="A0A376DH93"/>